<keyword evidence="1" id="KW-1133">Transmembrane helix</keyword>
<dbReference type="Proteomes" id="UP000034774">
    <property type="component" value="Unassembled WGS sequence"/>
</dbReference>
<reference evidence="2 3" key="1">
    <citation type="journal article" date="2015" name="Nature">
        <title>rRNA introns, odd ribosomes, and small enigmatic genomes across a large radiation of phyla.</title>
        <authorList>
            <person name="Brown C.T."/>
            <person name="Hug L.A."/>
            <person name="Thomas B.C."/>
            <person name="Sharon I."/>
            <person name="Castelle C.J."/>
            <person name="Singh A."/>
            <person name="Wilkins M.J."/>
            <person name="Williams K.H."/>
            <person name="Banfield J.F."/>
        </authorList>
    </citation>
    <scope>NUCLEOTIDE SEQUENCE [LARGE SCALE GENOMIC DNA]</scope>
</reference>
<protein>
    <submittedName>
        <fullName evidence="2">Uncharacterized protein</fullName>
    </submittedName>
</protein>
<sequence>MVGITILILALITLYILSRIFIRKLFYVLFRITRSREKATVLLGWIFLPGTFIHEIAHFLSALLMIVPVGQLNLIPEVVDDGIKLGSVGIGKTDFVRGSIIGLAPILTGGGIIFWGISFAISREYLQNPWVIALIIYSIFQITHTMFSSKKDLGAVLELVVFIAIVSIALLILKIYSPFTYIFQKIMEVGPVIEKFAYLLFIPIGVELGFLAIFRKVKIQQISW</sequence>
<dbReference type="EMBL" id="LBVU01000004">
    <property type="protein sequence ID" value="KKQ91654.1"/>
    <property type="molecule type" value="Genomic_DNA"/>
</dbReference>
<keyword evidence="1" id="KW-0472">Membrane</keyword>
<name>A0A0G0P0P5_9BACT</name>
<evidence type="ECO:0000313" key="3">
    <source>
        <dbReference type="Proteomes" id="UP000034774"/>
    </source>
</evidence>
<feature type="transmembrane region" description="Helical" evidence="1">
    <location>
        <begin position="196"/>
        <end position="214"/>
    </location>
</feature>
<feature type="transmembrane region" description="Helical" evidence="1">
    <location>
        <begin position="6"/>
        <end position="30"/>
    </location>
</feature>
<proteinExistence type="predicted"/>
<feature type="transmembrane region" description="Helical" evidence="1">
    <location>
        <begin position="95"/>
        <end position="117"/>
    </location>
</feature>
<evidence type="ECO:0000256" key="1">
    <source>
        <dbReference type="SAM" id="Phobius"/>
    </source>
</evidence>
<organism evidence="2 3">
    <name type="scientific">Candidatus Woesebacteria bacterium GW2011_GWB1_39_10</name>
    <dbReference type="NCBI Taxonomy" id="1618572"/>
    <lineage>
        <taxon>Bacteria</taxon>
        <taxon>Candidatus Woeseibacteriota</taxon>
    </lineage>
</organism>
<feature type="transmembrane region" description="Helical" evidence="1">
    <location>
        <begin position="42"/>
        <end position="67"/>
    </location>
</feature>
<feature type="transmembrane region" description="Helical" evidence="1">
    <location>
        <begin position="129"/>
        <end position="147"/>
    </location>
</feature>
<comment type="caution">
    <text evidence="2">The sequence shown here is derived from an EMBL/GenBank/DDBJ whole genome shotgun (WGS) entry which is preliminary data.</text>
</comment>
<gene>
    <name evidence="2" type="ORF">UT17_C0004G0002</name>
</gene>
<feature type="transmembrane region" description="Helical" evidence="1">
    <location>
        <begin position="153"/>
        <end position="176"/>
    </location>
</feature>
<dbReference type="AlphaFoldDB" id="A0A0G0P0P5"/>
<keyword evidence="1" id="KW-0812">Transmembrane</keyword>
<dbReference type="STRING" id="1618572.UT17_C0004G0002"/>
<accession>A0A0G0P0P5</accession>
<evidence type="ECO:0000313" key="2">
    <source>
        <dbReference type="EMBL" id="KKQ91654.1"/>
    </source>
</evidence>